<dbReference type="EMBL" id="ML977181">
    <property type="protein sequence ID" value="KAF1982785.1"/>
    <property type="molecule type" value="Genomic_DNA"/>
</dbReference>
<dbReference type="OrthoDB" id="10253878at2759"/>
<dbReference type="GO" id="GO:0031929">
    <property type="term" value="P:TOR signaling"/>
    <property type="evidence" value="ECO:0007669"/>
    <property type="project" value="TreeGrafter"/>
</dbReference>
<gene>
    <name evidence="2" type="ORF">K402DRAFT_362387</name>
</gene>
<name>A0A6G1GPC2_9PEZI</name>
<protein>
    <submittedName>
        <fullName evidence="2">TIP41-domain-containing protein</fullName>
    </submittedName>
</protein>
<dbReference type="Proteomes" id="UP000800041">
    <property type="component" value="Unassembled WGS sequence"/>
</dbReference>
<dbReference type="PANTHER" id="PTHR21021">
    <property type="entry name" value="GAF/PUTATIVE CYTOSKELETAL PROTEIN"/>
    <property type="match status" value="1"/>
</dbReference>
<dbReference type="PANTHER" id="PTHR21021:SF16">
    <property type="entry name" value="TIP41-LIKE PROTEIN"/>
    <property type="match status" value="1"/>
</dbReference>
<evidence type="ECO:0000313" key="3">
    <source>
        <dbReference type="Proteomes" id="UP000800041"/>
    </source>
</evidence>
<dbReference type="InterPro" id="IPR051330">
    <property type="entry name" value="Phosphatase_reg/MetRdx"/>
</dbReference>
<comment type="similarity">
    <text evidence="1">Belongs to the TIP41 family.</text>
</comment>
<dbReference type="Pfam" id="PF04176">
    <property type="entry name" value="TIP41"/>
    <property type="match status" value="1"/>
</dbReference>
<accession>A0A6G1GPC2</accession>
<dbReference type="GO" id="GO:0005829">
    <property type="term" value="C:cytosol"/>
    <property type="evidence" value="ECO:0007669"/>
    <property type="project" value="TreeGrafter"/>
</dbReference>
<reference evidence="2" key="1">
    <citation type="journal article" date="2020" name="Stud. Mycol.">
        <title>101 Dothideomycetes genomes: a test case for predicting lifestyles and emergence of pathogens.</title>
        <authorList>
            <person name="Haridas S."/>
            <person name="Albert R."/>
            <person name="Binder M."/>
            <person name="Bloem J."/>
            <person name="Labutti K."/>
            <person name="Salamov A."/>
            <person name="Andreopoulos B."/>
            <person name="Baker S."/>
            <person name="Barry K."/>
            <person name="Bills G."/>
            <person name="Bluhm B."/>
            <person name="Cannon C."/>
            <person name="Castanera R."/>
            <person name="Culley D."/>
            <person name="Daum C."/>
            <person name="Ezra D."/>
            <person name="Gonzalez J."/>
            <person name="Henrissat B."/>
            <person name="Kuo A."/>
            <person name="Liang C."/>
            <person name="Lipzen A."/>
            <person name="Lutzoni F."/>
            <person name="Magnuson J."/>
            <person name="Mondo S."/>
            <person name="Nolan M."/>
            <person name="Ohm R."/>
            <person name="Pangilinan J."/>
            <person name="Park H.-J."/>
            <person name="Ramirez L."/>
            <person name="Alfaro M."/>
            <person name="Sun H."/>
            <person name="Tritt A."/>
            <person name="Yoshinaga Y."/>
            <person name="Zwiers L.-H."/>
            <person name="Turgeon B."/>
            <person name="Goodwin S."/>
            <person name="Spatafora J."/>
            <person name="Crous P."/>
            <person name="Grigoriev I."/>
        </authorList>
    </citation>
    <scope>NUCLEOTIDE SEQUENCE</scope>
    <source>
        <strain evidence="2">CBS 113979</strain>
    </source>
</reference>
<evidence type="ECO:0000313" key="2">
    <source>
        <dbReference type="EMBL" id="KAF1982785.1"/>
    </source>
</evidence>
<sequence length="255" mass="29406">MNEGGSHSQGGFAVTTRKLPILKAAPIEDMTQKLGIAPPEMIFGDNMARIEHHSGWSIEFNAFDALDRVDKTGESMLKVSYSKAWQQNRQKQFEDIKEVVKPFDWSYSTDYKGSTRTSAPRFQASTKQIPLELLKRPDPILFFDDVVLYEDELADNGIAMLSCKIRVMPERLLLLCRFFMRLDDVLFRIRDTRVYIEFKTGEVIREYTAREEKYDVVKQKLAVTREDVPEMMRDANKLQNVLPVIDGTLESLVVK</sequence>
<evidence type="ECO:0000256" key="1">
    <source>
        <dbReference type="ARBA" id="ARBA00006658"/>
    </source>
</evidence>
<keyword evidence="3" id="KW-1185">Reference proteome</keyword>
<dbReference type="AlphaFoldDB" id="A0A6G1GPC2"/>
<proteinExistence type="inferred from homology"/>
<organism evidence="2 3">
    <name type="scientific">Aulographum hederae CBS 113979</name>
    <dbReference type="NCBI Taxonomy" id="1176131"/>
    <lineage>
        <taxon>Eukaryota</taxon>
        <taxon>Fungi</taxon>
        <taxon>Dikarya</taxon>
        <taxon>Ascomycota</taxon>
        <taxon>Pezizomycotina</taxon>
        <taxon>Dothideomycetes</taxon>
        <taxon>Pleosporomycetidae</taxon>
        <taxon>Aulographales</taxon>
        <taxon>Aulographaceae</taxon>
    </lineage>
</organism>
<dbReference type="InterPro" id="IPR007303">
    <property type="entry name" value="TIP41-like"/>
</dbReference>